<dbReference type="PANTHER" id="PTHR12993:SF11">
    <property type="entry name" value="N-ACETYLGLUCOSAMINYL-PHOSPHATIDYLINOSITOL DE-N-ACETYLASE"/>
    <property type="match status" value="1"/>
</dbReference>
<dbReference type="EMBL" id="BMGR01000011">
    <property type="protein sequence ID" value="GGG13550.1"/>
    <property type="molecule type" value="Genomic_DNA"/>
</dbReference>
<comment type="caution">
    <text evidence="1">The sequence shown here is derived from an EMBL/GenBank/DDBJ whole genome shotgun (WGS) entry which is preliminary data.</text>
</comment>
<dbReference type="SUPFAM" id="SSF102588">
    <property type="entry name" value="LmbE-like"/>
    <property type="match status" value="1"/>
</dbReference>
<dbReference type="Pfam" id="PF02585">
    <property type="entry name" value="PIG-L"/>
    <property type="match status" value="1"/>
</dbReference>
<gene>
    <name evidence="1" type="primary">bshB2</name>
    <name evidence="1" type="ORF">GCM10010916_33080</name>
</gene>
<dbReference type="PANTHER" id="PTHR12993">
    <property type="entry name" value="N-ACETYLGLUCOSAMINYL-PHOSPHATIDYLINOSITOL DE-N-ACETYLASE-RELATED"/>
    <property type="match status" value="1"/>
</dbReference>
<proteinExistence type="predicted"/>
<reference evidence="1" key="2">
    <citation type="submission" date="2020-09" db="EMBL/GenBank/DDBJ databases">
        <authorList>
            <person name="Sun Q."/>
            <person name="Zhou Y."/>
        </authorList>
    </citation>
    <scope>NUCLEOTIDE SEQUENCE</scope>
    <source>
        <strain evidence="1">CGMCC 1.12987</strain>
    </source>
</reference>
<dbReference type="RefSeq" id="WP_188532187.1">
    <property type="nucleotide sequence ID" value="NZ_BMGR01000011.1"/>
</dbReference>
<dbReference type="InterPro" id="IPR024078">
    <property type="entry name" value="LmbE-like_dom_sf"/>
</dbReference>
<evidence type="ECO:0000313" key="2">
    <source>
        <dbReference type="Proteomes" id="UP000644756"/>
    </source>
</evidence>
<accession>A0A917FXU7</accession>
<name>A0A917FXU7_9BACL</name>
<dbReference type="GO" id="GO:0016811">
    <property type="term" value="F:hydrolase activity, acting on carbon-nitrogen (but not peptide) bonds, in linear amides"/>
    <property type="evidence" value="ECO:0007669"/>
    <property type="project" value="TreeGrafter"/>
</dbReference>
<organism evidence="1 2">
    <name type="scientific">Paenibacillus abyssi</name>
    <dbReference type="NCBI Taxonomy" id="1340531"/>
    <lineage>
        <taxon>Bacteria</taxon>
        <taxon>Bacillati</taxon>
        <taxon>Bacillota</taxon>
        <taxon>Bacilli</taxon>
        <taxon>Bacillales</taxon>
        <taxon>Paenibacillaceae</taxon>
        <taxon>Paenibacillus</taxon>
    </lineage>
</organism>
<sequence>MKQTVAFLYAHPDDETFLSGCLIRQLADEGHIPVLLLATKGDAGKKNGRAAHLSNEELAVMREKEMEKAADILGISNITYLNYLDGKLNTVDEQMFVDQVVRFLNEHRPKVIVTFPENGGNYHPDHIAISQITTSAVLSGRCPSVEKLYYAGIREDIDAIQGQPAITVDTNPQWNVKAEALRAHQSQIFAIERYFGDLNACPENRRHEAFTLRWERGADWPNKAEQSLFDGM</sequence>
<evidence type="ECO:0000313" key="1">
    <source>
        <dbReference type="EMBL" id="GGG13550.1"/>
    </source>
</evidence>
<keyword evidence="2" id="KW-1185">Reference proteome</keyword>
<dbReference type="Proteomes" id="UP000644756">
    <property type="component" value="Unassembled WGS sequence"/>
</dbReference>
<reference evidence="1" key="1">
    <citation type="journal article" date="2014" name="Int. J. Syst. Evol. Microbiol.">
        <title>Complete genome sequence of Corynebacterium casei LMG S-19264T (=DSM 44701T), isolated from a smear-ripened cheese.</title>
        <authorList>
            <consortium name="US DOE Joint Genome Institute (JGI-PGF)"/>
            <person name="Walter F."/>
            <person name="Albersmeier A."/>
            <person name="Kalinowski J."/>
            <person name="Ruckert C."/>
        </authorList>
    </citation>
    <scope>NUCLEOTIDE SEQUENCE</scope>
    <source>
        <strain evidence="1">CGMCC 1.12987</strain>
    </source>
</reference>
<dbReference type="AlphaFoldDB" id="A0A917FXU7"/>
<protein>
    <submittedName>
        <fullName evidence="1">N-acetyl-alpha-D-glucosaminyl L-malate deacetylase 2</fullName>
    </submittedName>
</protein>
<dbReference type="InterPro" id="IPR003737">
    <property type="entry name" value="GlcNAc_PI_deacetylase-related"/>
</dbReference>
<dbReference type="Gene3D" id="3.40.50.10320">
    <property type="entry name" value="LmbE-like"/>
    <property type="match status" value="1"/>
</dbReference>